<sequence length="1041" mass="104474">MSLVVRRAGAARSLLAAAGGLALIATLLLTGLVAYSREVVGAGVNGALDAAAPQESSVLVRGSAGRTTSDLAARDRAVRERLGAALGGRPVSVYSAGYGAGRALSGKTGDAVPDSGGIVYASVMFLQGLPEHAVLSGGAWPEPGASPVQTAVGEGAARVLGLAAGDRVPVTDRVSGKVTTLVVSGVWRPRDARDPFWQLAPDVAGGVAPSSATYGPLVVDHADFDRGFARNASAAWLADVQLAGGGVAGARQAAAAIAAERADLPAATGLGSSGSVQSSLGDLAGRLARADLVGRSTLVTPILLISVLSGLALVLVAVLLTDSRRSESALLRARGATSWQLAGLTAGEAVAVVLPAVLVSPPLAAAAVHLAGTRGWFGLSGPVGWQAYPGLWLVAFVAGAGCALAITVPVLRGGTYTEDMVAQSRPTRRGVIQRAGADLLLLIVAVLGWLQLRQYSSPLSSGVGGSLGIDPLLAAAPTLGILAGAVLALRLLAPAARLAERLLGRRERFAPLFGMWQAGRRPHAGPVLLLALAVAAGTVGWCLAGTAGRSVTDQADHGVGADLRLEEIAGAAPESRAGKLAALPGVTAVLPAWRETVQSSADDGAVELIALDAAAARGTLRVRSDLYDGGAGALGTALAAARSTPPLVDLPAGKRLTGTLAVTGGLGVPSLSAVVLDASGAQSTLPLTSGRFSAALPAPSGLKLAGFIVDTDAFYGSALEFALTGLAVDASPVAPDDGWSAVGRIPSVGSSEVTGTTFTLGVSAADSGRTKFAIVRPLLAQPVPVPVVATPDAQRRLRLSSHGSTTLRIAGADVPVRLAGSIVAVPGSEQGAAMLVDLPSLQAFLLHKAGLVHQTQEWWLGVAAGTHDEAASDAAALGGLRVLDRRAIASASATDAYGVGGRTALFAAALGALLLAAAGILVDVRTTTRRRINELAVLHTLGAGPRTLARSLMTEQAFLAGIGVLAGLAVGIGVAAAMAPLLILTPQGARPVPPPFLVVDWWRAGGTAALLLLLALGLSALAGSTLRRRLAATRMHLGADR</sequence>
<evidence type="ECO:0000256" key="3">
    <source>
        <dbReference type="ARBA" id="ARBA00022692"/>
    </source>
</evidence>
<evidence type="ECO:0000256" key="4">
    <source>
        <dbReference type="ARBA" id="ARBA00022989"/>
    </source>
</evidence>
<gene>
    <name evidence="9" type="ORF">Aco04nite_20300</name>
</gene>
<dbReference type="InterPro" id="IPR003838">
    <property type="entry name" value="ABC3_permease_C"/>
</dbReference>
<dbReference type="GO" id="GO:0005886">
    <property type="term" value="C:plasma membrane"/>
    <property type="evidence" value="ECO:0007669"/>
    <property type="project" value="UniProtKB-SubCell"/>
</dbReference>
<dbReference type="PANTHER" id="PTHR30572">
    <property type="entry name" value="MEMBRANE COMPONENT OF TRANSPORTER-RELATED"/>
    <property type="match status" value="1"/>
</dbReference>
<organism evidence="9 10">
    <name type="scientific">Winogradskya consettensis</name>
    <dbReference type="NCBI Taxonomy" id="113560"/>
    <lineage>
        <taxon>Bacteria</taxon>
        <taxon>Bacillati</taxon>
        <taxon>Actinomycetota</taxon>
        <taxon>Actinomycetes</taxon>
        <taxon>Micromonosporales</taxon>
        <taxon>Micromonosporaceae</taxon>
        <taxon>Winogradskya</taxon>
    </lineage>
</organism>
<feature type="transmembrane region" description="Helical" evidence="7">
    <location>
        <begin position="391"/>
        <end position="411"/>
    </location>
</feature>
<dbReference type="RefSeq" id="WP_212996927.1">
    <property type="nucleotide sequence ID" value="NZ_BAAATW010000003.1"/>
</dbReference>
<protein>
    <recommendedName>
        <fullName evidence="8">ABC3 transporter permease C-terminal domain-containing protein</fullName>
    </recommendedName>
</protein>
<feature type="transmembrane region" description="Helical" evidence="7">
    <location>
        <begin position="431"/>
        <end position="452"/>
    </location>
</feature>
<evidence type="ECO:0000313" key="9">
    <source>
        <dbReference type="EMBL" id="GIM70438.1"/>
    </source>
</evidence>
<dbReference type="Proteomes" id="UP000680865">
    <property type="component" value="Unassembled WGS sequence"/>
</dbReference>
<evidence type="ECO:0000256" key="7">
    <source>
        <dbReference type="SAM" id="Phobius"/>
    </source>
</evidence>
<accession>A0A919VV10</accession>
<evidence type="ECO:0000256" key="1">
    <source>
        <dbReference type="ARBA" id="ARBA00004651"/>
    </source>
</evidence>
<feature type="transmembrane region" description="Helical" evidence="7">
    <location>
        <begin position="472"/>
        <end position="493"/>
    </location>
</feature>
<feature type="transmembrane region" description="Helical" evidence="7">
    <location>
        <begin position="527"/>
        <end position="547"/>
    </location>
</feature>
<dbReference type="EMBL" id="BOQP01000008">
    <property type="protein sequence ID" value="GIM70438.1"/>
    <property type="molecule type" value="Genomic_DNA"/>
</dbReference>
<dbReference type="PANTHER" id="PTHR30572:SF4">
    <property type="entry name" value="ABC TRANSPORTER PERMEASE YTRF"/>
    <property type="match status" value="1"/>
</dbReference>
<comment type="similarity">
    <text evidence="6">Belongs to the ABC-4 integral membrane protein family.</text>
</comment>
<feature type="domain" description="ABC3 transporter permease C-terminal" evidence="8">
    <location>
        <begin position="907"/>
        <end position="1028"/>
    </location>
</feature>
<feature type="transmembrane region" description="Helical" evidence="7">
    <location>
        <begin position="1004"/>
        <end position="1026"/>
    </location>
</feature>
<evidence type="ECO:0000256" key="2">
    <source>
        <dbReference type="ARBA" id="ARBA00022475"/>
    </source>
</evidence>
<feature type="transmembrane region" description="Helical" evidence="7">
    <location>
        <begin position="298"/>
        <end position="320"/>
    </location>
</feature>
<evidence type="ECO:0000313" key="10">
    <source>
        <dbReference type="Proteomes" id="UP000680865"/>
    </source>
</evidence>
<dbReference type="AlphaFoldDB" id="A0A919VV10"/>
<keyword evidence="5 7" id="KW-0472">Membrane</keyword>
<keyword evidence="4 7" id="KW-1133">Transmembrane helix</keyword>
<evidence type="ECO:0000256" key="6">
    <source>
        <dbReference type="ARBA" id="ARBA00038076"/>
    </source>
</evidence>
<name>A0A919VV10_9ACTN</name>
<dbReference type="Pfam" id="PF02687">
    <property type="entry name" value="FtsX"/>
    <property type="match status" value="2"/>
</dbReference>
<evidence type="ECO:0000259" key="8">
    <source>
        <dbReference type="Pfam" id="PF02687"/>
    </source>
</evidence>
<feature type="transmembrane region" description="Helical" evidence="7">
    <location>
        <begin position="341"/>
        <end position="371"/>
    </location>
</feature>
<dbReference type="InterPro" id="IPR050250">
    <property type="entry name" value="Macrolide_Exporter_MacB"/>
</dbReference>
<dbReference type="GO" id="GO:0022857">
    <property type="term" value="F:transmembrane transporter activity"/>
    <property type="evidence" value="ECO:0007669"/>
    <property type="project" value="TreeGrafter"/>
</dbReference>
<keyword evidence="3 7" id="KW-0812">Transmembrane</keyword>
<comment type="caution">
    <text evidence="9">The sequence shown here is derived from an EMBL/GenBank/DDBJ whole genome shotgun (WGS) entry which is preliminary data.</text>
</comment>
<feature type="transmembrane region" description="Helical" evidence="7">
    <location>
        <begin position="957"/>
        <end position="984"/>
    </location>
</feature>
<keyword evidence="2" id="KW-1003">Cell membrane</keyword>
<feature type="domain" description="ABC3 transporter permease C-terminal" evidence="8">
    <location>
        <begin position="302"/>
        <end position="408"/>
    </location>
</feature>
<comment type="subcellular location">
    <subcellularLocation>
        <location evidence="1">Cell membrane</location>
        <topology evidence="1">Multi-pass membrane protein</topology>
    </subcellularLocation>
</comment>
<proteinExistence type="inferred from homology"/>
<evidence type="ECO:0000256" key="5">
    <source>
        <dbReference type="ARBA" id="ARBA00023136"/>
    </source>
</evidence>
<keyword evidence="10" id="KW-1185">Reference proteome</keyword>
<feature type="transmembrane region" description="Helical" evidence="7">
    <location>
        <begin position="904"/>
        <end position="922"/>
    </location>
</feature>
<reference evidence="9" key="1">
    <citation type="submission" date="2021-03" db="EMBL/GenBank/DDBJ databases">
        <title>Whole genome shotgun sequence of Actinoplanes consettensis NBRC 14913.</title>
        <authorList>
            <person name="Komaki H."/>
            <person name="Tamura T."/>
        </authorList>
    </citation>
    <scope>NUCLEOTIDE SEQUENCE</scope>
    <source>
        <strain evidence="9">NBRC 14913</strain>
    </source>
</reference>